<dbReference type="InterPro" id="IPR007749">
    <property type="entry name" value="DUF677"/>
</dbReference>
<evidence type="ECO:0000256" key="5">
    <source>
        <dbReference type="ARBA" id="ARBA00023136"/>
    </source>
</evidence>
<evidence type="ECO:0000256" key="1">
    <source>
        <dbReference type="ARBA" id="ARBA00004370"/>
    </source>
</evidence>
<feature type="region of interest" description="Disordered" evidence="7">
    <location>
        <begin position="1"/>
        <end position="34"/>
    </location>
</feature>
<keyword evidence="10" id="KW-1185">Reference proteome</keyword>
<feature type="coiled-coil region" evidence="6">
    <location>
        <begin position="292"/>
        <end position="351"/>
    </location>
</feature>
<dbReference type="Pfam" id="PF05055">
    <property type="entry name" value="DUF677"/>
    <property type="match status" value="1"/>
</dbReference>
<dbReference type="AlphaFoldDB" id="A0A835DUN8"/>
<sequence>MRISQATTPKWPYTHIPKNPLNASVSGPDNPDSPNEIDIREEYANAFRTESYVDFWTRVLALTHGDAATCLPAESTTAVRLSSYRLFAEQLLDPDQPTVTKILAFSQSRNLSENHRLLSDYFSKTTDASILCGLLLKDIDKTRVQYRPLKTTINSIETTLLSPGNHFPGFFNRLTKFSNFFNPFGSSASSPRRFREVQARCTGLLERLEASREKARSKLRILNGMKRGLAIFIVALTASLVVIVVTHGLALLVAGPGFMTASFQLVSTRRLARMSAQLDAAAKGTYILNKDLDTLSRLVNRLQDELEHMRAMVRFWLDRREDRLNATGEVARQLKKNDSSFREQLDELEEHLYLCFMTINRARSLVIKEILNLSRD</sequence>
<protein>
    <submittedName>
        <fullName evidence="9">Uncharacterized protein</fullName>
    </submittedName>
</protein>
<comment type="caution">
    <text evidence="9">The sequence shown here is derived from an EMBL/GenBank/DDBJ whole genome shotgun (WGS) entry which is preliminary data.</text>
</comment>
<accession>A0A835DUN8</accession>
<comment type="similarity">
    <text evidence="2">Belongs to the UPF0496 family.</text>
</comment>
<keyword evidence="5 8" id="KW-0472">Membrane</keyword>
<evidence type="ECO:0000256" key="4">
    <source>
        <dbReference type="ARBA" id="ARBA00022989"/>
    </source>
</evidence>
<name>A0A835DUN8_TETSI</name>
<evidence type="ECO:0000256" key="7">
    <source>
        <dbReference type="SAM" id="MobiDB-lite"/>
    </source>
</evidence>
<evidence type="ECO:0000256" key="3">
    <source>
        <dbReference type="ARBA" id="ARBA00022692"/>
    </source>
</evidence>
<dbReference type="Proteomes" id="UP000655225">
    <property type="component" value="Unassembled WGS sequence"/>
</dbReference>
<dbReference type="EMBL" id="JABCRI010000001">
    <property type="protein sequence ID" value="KAF8413192.1"/>
    <property type="molecule type" value="Genomic_DNA"/>
</dbReference>
<evidence type="ECO:0000313" key="9">
    <source>
        <dbReference type="EMBL" id="KAF8413192.1"/>
    </source>
</evidence>
<keyword evidence="4 8" id="KW-1133">Transmembrane helix</keyword>
<keyword evidence="6" id="KW-0175">Coiled coil</keyword>
<dbReference type="PANTHER" id="PTHR31113">
    <property type="entry name" value="UPF0496 PROTEIN 3-RELATED"/>
    <property type="match status" value="1"/>
</dbReference>
<evidence type="ECO:0000313" key="10">
    <source>
        <dbReference type="Proteomes" id="UP000655225"/>
    </source>
</evidence>
<evidence type="ECO:0000256" key="6">
    <source>
        <dbReference type="SAM" id="Coils"/>
    </source>
</evidence>
<gene>
    <name evidence="9" type="ORF">HHK36_001168</name>
</gene>
<dbReference type="OrthoDB" id="776561at2759"/>
<evidence type="ECO:0000256" key="2">
    <source>
        <dbReference type="ARBA" id="ARBA00009074"/>
    </source>
</evidence>
<evidence type="ECO:0000256" key="8">
    <source>
        <dbReference type="SAM" id="Phobius"/>
    </source>
</evidence>
<feature type="transmembrane region" description="Helical" evidence="8">
    <location>
        <begin position="228"/>
        <end position="254"/>
    </location>
</feature>
<proteinExistence type="inferred from homology"/>
<dbReference type="PANTHER" id="PTHR31113:SF6">
    <property type="entry name" value="UPF0496 PROTEIN 3"/>
    <property type="match status" value="1"/>
</dbReference>
<dbReference type="GO" id="GO:0016020">
    <property type="term" value="C:membrane"/>
    <property type="evidence" value="ECO:0007669"/>
    <property type="project" value="UniProtKB-SubCell"/>
</dbReference>
<keyword evidence="3 8" id="KW-0812">Transmembrane</keyword>
<dbReference type="OMA" id="CCILLEN"/>
<organism evidence="9 10">
    <name type="scientific">Tetracentron sinense</name>
    <name type="common">Spur-leaf</name>
    <dbReference type="NCBI Taxonomy" id="13715"/>
    <lineage>
        <taxon>Eukaryota</taxon>
        <taxon>Viridiplantae</taxon>
        <taxon>Streptophyta</taxon>
        <taxon>Embryophyta</taxon>
        <taxon>Tracheophyta</taxon>
        <taxon>Spermatophyta</taxon>
        <taxon>Magnoliopsida</taxon>
        <taxon>Trochodendrales</taxon>
        <taxon>Trochodendraceae</taxon>
        <taxon>Tetracentron</taxon>
    </lineage>
</organism>
<comment type="subcellular location">
    <subcellularLocation>
        <location evidence="1">Membrane</location>
    </subcellularLocation>
</comment>
<reference evidence="9 10" key="1">
    <citation type="submission" date="2020-04" db="EMBL/GenBank/DDBJ databases">
        <title>Plant Genome Project.</title>
        <authorList>
            <person name="Zhang R.-G."/>
        </authorList>
    </citation>
    <scope>NUCLEOTIDE SEQUENCE [LARGE SCALE GENOMIC DNA]</scope>
    <source>
        <strain evidence="9">YNK0</strain>
        <tissue evidence="9">Leaf</tissue>
    </source>
</reference>